<evidence type="ECO:0000313" key="1">
    <source>
        <dbReference type="EMBL" id="ACM19039.1"/>
    </source>
</evidence>
<dbReference type="KEGG" id="geo:Geob_0674"/>
<dbReference type="Proteomes" id="UP000007721">
    <property type="component" value="Chromosome"/>
</dbReference>
<organism evidence="1 2">
    <name type="scientific">Geotalea daltonii (strain DSM 22248 / JCM 15807 / FRC-32)</name>
    <name type="common">Geobacter daltonii</name>
    <dbReference type="NCBI Taxonomy" id="316067"/>
    <lineage>
        <taxon>Bacteria</taxon>
        <taxon>Pseudomonadati</taxon>
        <taxon>Thermodesulfobacteriota</taxon>
        <taxon>Desulfuromonadia</taxon>
        <taxon>Geobacterales</taxon>
        <taxon>Geobacteraceae</taxon>
        <taxon>Geotalea</taxon>
    </lineage>
</organism>
<dbReference type="EMBL" id="CP001390">
    <property type="protein sequence ID" value="ACM19039.1"/>
    <property type="molecule type" value="Genomic_DNA"/>
</dbReference>
<protein>
    <recommendedName>
        <fullName evidence="3">Lipoprotein</fullName>
    </recommendedName>
</protein>
<evidence type="ECO:0000313" key="2">
    <source>
        <dbReference type="Proteomes" id="UP000007721"/>
    </source>
</evidence>
<dbReference type="AlphaFoldDB" id="B9M0K2"/>
<keyword evidence="2" id="KW-1185">Reference proteome</keyword>
<dbReference type="PROSITE" id="PS51257">
    <property type="entry name" value="PROKAR_LIPOPROTEIN"/>
    <property type="match status" value="1"/>
</dbReference>
<evidence type="ECO:0008006" key="3">
    <source>
        <dbReference type="Google" id="ProtNLM"/>
    </source>
</evidence>
<dbReference type="STRING" id="316067.Geob_0674"/>
<dbReference type="HOGENOM" id="CLU_2682538_0_0_7"/>
<name>B9M0K2_GEODF</name>
<accession>B9M0K2</accession>
<gene>
    <name evidence="1" type="ordered locus">Geob_0674</name>
</gene>
<proteinExistence type="predicted"/>
<reference evidence="1 2" key="1">
    <citation type="submission" date="2009-01" db="EMBL/GenBank/DDBJ databases">
        <title>Complete sequence of Geobacter sp. FRC-32.</title>
        <authorList>
            <consortium name="US DOE Joint Genome Institute"/>
            <person name="Lucas S."/>
            <person name="Copeland A."/>
            <person name="Lapidus A."/>
            <person name="Glavina del Rio T."/>
            <person name="Dalin E."/>
            <person name="Tice H."/>
            <person name="Bruce D."/>
            <person name="Goodwin L."/>
            <person name="Pitluck S."/>
            <person name="Saunders E."/>
            <person name="Brettin T."/>
            <person name="Detter J.C."/>
            <person name="Han C."/>
            <person name="Larimer F."/>
            <person name="Land M."/>
            <person name="Hauser L."/>
            <person name="Kyrpides N."/>
            <person name="Ovchinnikova G."/>
            <person name="Kostka J."/>
            <person name="Richardson P."/>
        </authorList>
    </citation>
    <scope>NUCLEOTIDE SEQUENCE [LARGE SCALE GENOMIC DNA]</scope>
    <source>
        <strain evidence="2">DSM 22248 / JCM 15807 / FRC-32</strain>
    </source>
</reference>
<sequence length="74" mass="8610">MTAREKLLLLALCAFFFAGCAQIQDMVIRSMHMDHGYRGHVLPLLIERYRLKMERSNSLRQEPVFIVPDFADQA</sequence>